<sequence>MAAILAGGLVIAACSTPPEPVLFGKQASDVTLTQTLTPVAQVQSDKARDYSLFTLQMNQVKQASPNMMAKYASLYKKIENWSEQSGDPTQLSQFGLGASQLSGADQQGNVLFTGYFSPVMELRHQPDHQFKYPLYALPQCQGSCPSREQIYQGALDGQGLELAYSNSLIDNFMLEVQGSGFVYFSDDGAKQYFAYAGKNGHPYVSIGRVLIERGEVKKEDMSLQAIKDWVAQQDEATVLELLQQNPSFVFFQANDKLDVIGSAGIPLQGGAAVAADRSIFPMGSVILAEVPQLDAQGVWTGHHVLKLLMVLDTGGAVKGSHLDLYHGLGKQAGKNAGYYKHFGRVWVLTE</sequence>
<gene>
    <name evidence="6" type="ORF">D1Z90_15850</name>
</gene>
<dbReference type="InterPro" id="IPR010611">
    <property type="entry name" value="3D_dom"/>
</dbReference>
<evidence type="ECO:0000313" key="7">
    <source>
        <dbReference type="Proteomes" id="UP000283255"/>
    </source>
</evidence>
<comment type="caution">
    <text evidence="6">The sequence shown here is derived from an EMBL/GenBank/DDBJ whole genome shotgun (WGS) entry which is preliminary data.</text>
</comment>
<dbReference type="Gene3D" id="2.40.240.50">
    <property type="entry name" value="Barwin-like endoglucanases"/>
    <property type="match status" value="1"/>
</dbReference>
<keyword evidence="3 4" id="KW-0961">Cell wall biogenesis/degradation</keyword>
<evidence type="ECO:0000313" key="6">
    <source>
        <dbReference type="EMBL" id="RJG41885.1"/>
    </source>
</evidence>
<reference evidence="6 7" key="1">
    <citation type="submission" date="2018-09" db="EMBL/GenBank/DDBJ databases">
        <authorList>
            <person name="Wang F."/>
        </authorList>
    </citation>
    <scope>NUCLEOTIDE SEQUENCE [LARGE SCALE GENOMIC DNA]</scope>
    <source>
        <strain evidence="6 7">PLHSC7-2</strain>
    </source>
</reference>
<dbReference type="GO" id="GO:0019867">
    <property type="term" value="C:outer membrane"/>
    <property type="evidence" value="ECO:0007669"/>
    <property type="project" value="InterPro"/>
</dbReference>
<dbReference type="PIRSF" id="PIRSF019422">
    <property type="entry name" value="MltA"/>
    <property type="match status" value="1"/>
</dbReference>
<feature type="domain" description="Lytic transglycosylase MltA" evidence="5">
    <location>
        <begin position="119"/>
        <end position="252"/>
    </location>
</feature>
<comment type="catalytic activity">
    <reaction evidence="1 4">
        <text>Exolytic cleavage of the (1-&gt;4)-beta-glycosidic linkage between N-acetylmuramic acid (MurNAc) and N-acetylglucosamine (GlcNAc) residues in peptidoglycan, from either the reducing or the non-reducing ends of the peptidoglycan chains, with concomitant formation of a 1,6-anhydrobond in the MurNAc residue.</text>
        <dbReference type="EC" id="4.2.2.n1"/>
    </reaction>
</comment>
<dbReference type="EMBL" id="QZCH01000024">
    <property type="protein sequence ID" value="RJG41885.1"/>
    <property type="molecule type" value="Genomic_DNA"/>
</dbReference>
<dbReference type="NCBIfam" id="NF008366">
    <property type="entry name" value="PRK11162.1"/>
    <property type="match status" value="1"/>
</dbReference>
<dbReference type="GO" id="GO:0009253">
    <property type="term" value="P:peptidoglycan catabolic process"/>
    <property type="evidence" value="ECO:0007669"/>
    <property type="project" value="TreeGrafter"/>
</dbReference>
<dbReference type="OrthoDB" id="9783686at2"/>
<dbReference type="Proteomes" id="UP000283255">
    <property type="component" value="Unassembled WGS sequence"/>
</dbReference>
<dbReference type="InterPro" id="IPR005300">
    <property type="entry name" value="MltA_B"/>
</dbReference>
<evidence type="ECO:0000256" key="4">
    <source>
        <dbReference type="PIRNR" id="PIRNR019422"/>
    </source>
</evidence>
<dbReference type="GO" id="GO:0071555">
    <property type="term" value="P:cell wall organization"/>
    <property type="evidence" value="ECO:0007669"/>
    <property type="project" value="UniProtKB-KW"/>
</dbReference>
<dbReference type="InterPro" id="IPR026044">
    <property type="entry name" value="MltA"/>
</dbReference>
<dbReference type="GO" id="GO:0009254">
    <property type="term" value="P:peptidoglycan turnover"/>
    <property type="evidence" value="ECO:0007669"/>
    <property type="project" value="UniProtKB-UniRule"/>
</dbReference>
<dbReference type="Gene3D" id="2.40.40.10">
    <property type="entry name" value="RlpA-like domain"/>
    <property type="match status" value="1"/>
</dbReference>
<dbReference type="Pfam" id="PF03562">
    <property type="entry name" value="MltA"/>
    <property type="match status" value="1"/>
</dbReference>
<dbReference type="AlphaFoldDB" id="A0A418YBK0"/>
<evidence type="ECO:0000259" key="5">
    <source>
        <dbReference type="SMART" id="SM00925"/>
    </source>
</evidence>
<dbReference type="PANTHER" id="PTHR30124">
    <property type="entry name" value="MEMBRANE-BOUND LYTIC MUREIN TRANSGLYCOSYLASE A"/>
    <property type="match status" value="1"/>
</dbReference>
<evidence type="ECO:0000256" key="1">
    <source>
        <dbReference type="ARBA" id="ARBA00001420"/>
    </source>
</evidence>
<dbReference type="CDD" id="cd14668">
    <property type="entry name" value="mlta_B"/>
    <property type="match status" value="1"/>
</dbReference>
<evidence type="ECO:0000256" key="2">
    <source>
        <dbReference type="ARBA" id="ARBA00023239"/>
    </source>
</evidence>
<dbReference type="SMART" id="SM00925">
    <property type="entry name" value="MltA"/>
    <property type="match status" value="1"/>
</dbReference>
<keyword evidence="7" id="KW-1185">Reference proteome</keyword>
<proteinExistence type="predicted"/>
<dbReference type="CDD" id="cd22785">
    <property type="entry name" value="DPBB_MltA-like"/>
    <property type="match status" value="1"/>
</dbReference>
<reference evidence="6 7" key="2">
    <citation type="submission" date="2019-01" db="EMBL/GenBank/DDBJ databases">
        <title>Motilimonas pumilus sp. nov., isolated from the gut of sea cucumber (Apostichopus japonicus).</title>
        <authorList>
            <person name="Wang F.-Q."/>
            <person name="Ren L.-H."/>
            <person name="Lin Y.-W."/>
            <person name="Sun G.-H."/>
            <person name="Du Z.-J."/>
            <person name="Zhao J.-X."/>
            <person name="Liu X.-J."/>
            <person name="Liu L.-J."/>
        </authorList>
    </citation>
    <scope>NUCLEOTIDE SEQUENCE [LARGE SCALE GENOMIC DNA]</scope>
    <source>
        <strain evidence="6 7">PLHSC7-2</strain>
    </source>
</reference>
<protein>
    <recommendedName>
        <fullName evidence="4">Membrane-bound lytic murein transglycosylase A</fullName>
        <ecNumber evidence="4">4.2.2.n1</ecNumber>
    </recommendedName>
    <alternativeName>
        <fullName evidence="4">Murein hydrolase A</fullName>
    </alternativeName>
</protein>
<dbReference type="GO" id="GO:0004553">
    <property type="term" value="F:hydrolase activity, hydrolyzing O-glycosyl compounds"/>
    <property type="evidence" value="ECO:0007669"/>
    <property type="project" value="InterPro"/>
</dbReference>
<dbReference type="InterPro" id="IPR036908">
    <property type="entry name" value="RlpA-like_sf"/>
</dbReference>
<name>A0A418YBK0_9GAMM</name>
<keyword evidence="2 4" id="KW-0456">Lyase</keyword>
<evidence type="ECO:0000256" key="3">
    <source>
        <dbReference type="ARBA" id="ARBA00023316"/>
    </source>
</evidence>
<dbReference type="EC" id="4.2.2.n1" evidence="4"/>
<accession>A0A418YBK0</accession>
<dbReference type="SUPFAM" id="SSF50685">
    <property type="entry name" value="Barwin-like endoglucanases"/>
    <property type="match status" value="1"/>
</dbReference>
<dbReference type="GO" id="GO:0008933">
    <property type="term" value="F:peptidoglycan lytic transglycosylase activity"/>
    <property type="evidence" value="ECO:0007669"/>
    <property type="project" value="TreeGrafter"/>
</dbReference>
<dbReference type="Pfam" id="PF06725">
    <property type="entry name" value="3D"/>
    <property type="match status" value="1"/>
</dbReference>
<comment type="function">
    <text evidence="4">Murein-degrading enzyme. May play a role in recycling of muropeptides during cell elongation and/or cell division.</text>
</comment>
<organism evidence="6 7">
    <name type="scientific">Motilimonas pumila</name>
    <dbReference type="NCBI Taxonomy" id="2303987"/>
    <lineage>
        <taxon>Bacteria</taxon>
        <taxon>Pseudomonadati</taxon>
        <taxon>Pseudomonadota</taxon>
        <taxon>Gammaproteobacteria</taxon>
        <taxon>Alteromonadales</taxon>
        <taxon>Alteromonadales genera incertae sedis</taxon>
        <taxon>Motilimonas</taxon>
    </lineage>
</organism>
<dbReference type="PANTHER" id="PTHR30124:SF0">
    <property type="entry name" value="MEMBRANE-BOUND LYTIC MUREIN TRANSGLYCOSYLASE A"/>
    <property type="match status" value="1"/>
</dbReference>